<name>A0ABN3D3R2_9ACTN</name>
<sequence>MSLTEATDRHARIRDESSWQHRADGTFHKTMPTHRAEGEYRGWRALRGLAPVPHLLDRRHDGPRTTLIYQDVFAGGRCTHLLADLITEADAEPAHVPAVRALINAVCDSWQHSHDRTGRLTPLHATVPALYAARLRPGGRLDRWYGGARPCTVHTPTGSYRIDLPALLTRLRTQLPPGSRWPSMISQGDPTEPNIAGPSLCWLDLEHAGRTTIAGEAANLLAYLLILGGWLIPAYQPGTYARTVRRRAPADRPHLRHLHITGGHITVDAALRAGPGRRAALDALLERLHGDVGRLLTARGYDAGTMSAPMPIPGLAPGPATALAPWLALRILGVIPLAKLSPSDRAICLAQLGRILDPSLDLTDLATTLPWRPDHAAADPSSH</sequence>
<dbReference type="RefSeq" id="WP_344496123.1">
    <property type="nucleotide sequence ID" value="NZ_BAAAQX010000071.1"/>
</dbReference>
<protein>
    <submittedName>
        <fullName evidence="2">Uncharacterized protein</fullName>
    </submittedName>
</protein>
<accession>A0ABN3D3R2</accession>
<gene>
    <name evidence="2" type="ORF">GCM10009850_119540</name>
</gene>
<evidence type="ECO:0000313" key="2">
    <source>
        <dbReference type="EMBL" id="GAA2216485.1"/>
    </source>
</evidence>
<evidence type="ECO:0000256" key="1">
    <source>
        <dbReference type="SAM" id="MobiDB-lite"/>
    </source>
</evidence>
<keyword evidence="3" id="KW-1185">Reference proteome</keyword>
<proteinExistence type="predicted"/>
<dbReference type="EMBL" id="BAAAQX010000071">
    <property type="protein sequence ID" value="GAA2216485.1"/>
    <property type="molecule type" value="Genomic_DNA"/>
</dbReference>
<feature type="region of interest" description="Disordered" evidence="1">
    <location>
        <begin position="1"/>
        <end position="22"/>
    </location>
</feature>
<organism evidence="2 3">
    <name type="scientific">Nonomuraea monospora</name>
    <dbReference type="NCBI Taxonomy" id="568818"/>
    <lineage>
        <taxon>Bacteria</taxon>
        <taxon>Bacillati</taxon>
        <taxon>Actinomycetota</taxon>
        <taxon>Actinomycetes</taxon>
        <taxon>Streptosporangiales</taxon>
        <taxon>Streptosporangiaceae</taxon>
        <taxon>Nonomuraea</taxon>
    </lineage>
</organism>
<dbReference type="Proteomes" id="UP001499843">
    <property type="component" value="Unassembled WGS sequence"/>
</dbReference>
<comment type="caution">
    <text evidence="2">The sequence shown here is derived from an EMBL/GenBank/DDBJ whole genome shotgun (WGS) entry which is preliminary data.</text>
</comment>
<reference evidence="2 3" key="1">
    <citation type="journal article" date="2019" name="Int. J. Syst. Evol. Microbiol.">
        <title>The Global Catalogue of Microorganisms (GCM) 10K type strain sequencing project: providing services to taxonomists for standard genome sequencing and annotation.</title>
        <authorList>
            <consortium name="The Broad Institute Genomics Platform"/>
            <consortium name="The Broad Institute Genome Sequencing Center for Infectious Disease"/>
            <person name="Wu L."/>
            <person name="Ma J."/>
        </authorList>
    </citation>
    <scope>NUCLEOTIDE SEQUENCE [LARGE SCALE GENOMIC DNA]</scope>
    <source>
        <strain evidence="2 3">JCM 16114</strain>
    </source>
</reference>
<evidence type="ECO:0000313" key="3">
    <source>
        <dbReference type="Proteomes" id="UP001499843"/>
    </source>
</evidence>